<evidence type="ECO:0000256" key="4">
    <source>
        <dbReference type="ARBA" id="ARBA00022989"/>
    </source>
</evidence>
<reference evidence="8 9" key="1">
    <citation type="submission" date="2016-08" db="EMBL/GenBank/DDBJ databases">
        <title>Analysis of Carbohydrate Active Enzymes in Thermogemmatispora T81 Reveals Carbohydrate Degradation Ability.</title>
        <authorList>
            <person name="Tomazini A."/>
            <person name="Lal S."/>
            <person name="Stott M."/>
            <person name="Henrissat B."/>
            <person name="Polikarpov I."/>
            <person name="Sparling R."/>
            <person name="Levin D.B."/>
        </authorList>
    </citation>
    <scope>NUCLEOTIDE SEQUENCE [LARGE SCALE GENOMIC DNA]</scope>
    <source>
        <strain evidence="8 9">T81</strain>
    </source>
</reference>
<feature type="transmembrane region" description="Helical" evidence="6">
    <location>
        <begin position="33"/>
        <end position="51"/>
    </location>
</feature>
<dbReference type="CDD" id="cd17316">
    <property type="entry name" value="MFS_SV2_like"/>
    <property type="match status" value="1"/>
</dbReference>
<gene>
    <name evidence="8" type="ORF">A4R35_20465</name>
</gene>
<comment type="caution">
    <text evidence="8">The sequence shown here is derived from an EMBL/GenBank/DDBJ whole genome shotgun (WGS) entry which is preliminary data.</text>
</comment>
<feature type="transmembrane region" description="Helical" evidence="6">
    <location>
        <begin position="212"/>
        <end position="231"/>
    </location>
</feature>
<feature type="transmembrane region" description="Helical" evidence="6">
    <location>
        <begin position="390"/>
        <end position="413"/>
    </location>
</feature>
<evidence type="ECO:0000256" key="1">
    <source>
        <dbReference type="ARBA" id="ARBA00004651"/>
    </source>
</evidence>
<dbReference type="OrthoDB" id="9783823at2"/>
<dbReference type="GO" id="GO:0022857">
    <property type="term" value="F:transmembrane transporter activity"/>
    <property type="evidence" value="ECO:0007669"/>
    <property type="project" value="InterPro"/>
</dbReference>
<feature type="transmembrane region" description="Helical" evidence="6">
    <location>
        <begin position="168"/>
        <end position="192"/>
    </location>
</feature>
<dbReference type="GO" id="GO:0005886">
    <property type="term" value="C:plasma membrane"/>
    <property type="evidence" value="ECO:0007669"/>
    <property type="project" value="UniProtKB-SubCell"/>
</dbReference>
<dbReference type="PROSITE" id="PS50850">
    <property type="entry name" value="MFS"/>
    <property type="match status" value="1"/>
</dbReference>
<dbReference type="SUPFAM" id="SSF103473">
    <property type="entry name" value="MFS general substrate transporter"/>
    <property type="match status" value="1"/>
</dbReference>
<protein>
    <submittedName>
        <fullName evidence="8">MFS transporter</fullName>
    </submittedName>
</protein>
<dbReference type="PROSITE" id="PS00217">
    <property type="entry name" value="SUGAR_TRANSPORT_2"/>
    <property type="match status" value="1"/>
</dbReference>
<dbReference type="EMBL" id="MCIF01000002">
    <property type="protein sequence ID" value="RAQ97924.1"/>
    <property type="molecule type" value="Genomic_DNA"/>
</dbReference>
<dbReference type="PANTHER" id="PTHR23511:SF34">
    <property type="entry name" value="SYNAPTIC VESICLE GLYCOPROTEIN 2"/>
    <property type="match status" value="1"/>
</dbReference>
<organism evidence="8 9">
    <name type="scientific">Thermogemmatispora tikiterensis</name>
    <dbReference type="NCBI Taxonomy" id="1825093"/>
    <lineage>
        <taxon>Bacteria</taxon>
        <taxon>Bacillati</taxon>
        <taxon>Chloroflexota</taxon>
        <taxon>Ktedonobacteria</taxon>
        <taxon>Thermogemmatisporales</taxon>
        <taxon>Thermogemmatisporaceae</taxon>
        <taxon>Thermogemmatispora</taxon>
    </lineage>
</organism>
<evidence type="ECO:0000256" key="5">
    <source>
        <dbReference type="ARBA" id="ARBA00023136"/>
    </source>
</evidence>
<dbReference type="InterPro" id="IPR020846">
    <property type="entry name" value="MFS_dom"/>
</dbReference>
<feature type="transmembrane region" description="Helical" evidence="6">
    <location>
        <begin position="337"/>
        <end position="358"/>
    </location>
</feature>
<name>A0A328VRS8_9CHLR</name>
<evidence type="ECO:0000313" key="9">
    <source>
        <dbReference type="Proteomes" id="UP000248706"/>
    </source>
</evidence>
<feature type="transmembrane region" description="Helical" evidence="6">
    <location>
        <begin position="302"/>
        <end position="331"/>
    </location>
</feature>
<accession>A0A328VRS8</accession>
<evidence type="ECO:0000313" key="8">
    <source>
        <dbReference type="EMBL" id="RAQ97924.1"/>
    </source>
</evidence>
<comment type="subcellular location">
    <subcellularLocation>
        <location evidence="1">Cell membrane</location>
        <topology evidence="1">Multi-pass membrane protein</topology>
    </subcellularLocation>
</comment>
<proteinExistence type="predicted"/>
<feature type="transmembrane region" description="Helical" evidence="6">
    <location>
        <begin position="79"/>
        <end position="98"/>
    </location>
</feature>
<feature type="transmembrane region" description="Helical" evidence="6">
    <location>
        <begin position="135"/>
        <end position="156"/>
    </location>
</feature>
<keyword evidence="9" id="KW-1185">Reference proteome</keyword>
<keyword evidence="3 6" id="KW-0812">Transmembrane</keyword>
<dbReference type="PANTHER" id="PTHR23511">
    <property type="entry name" value="SYNAPTIC VESICLE GLYCOPROTEIN 2"/>
    <property type="match status" value="1"/>
</dbReference>
<keyword evidence="2" id="KW-0813">Transport</keyword>
<feature type="domain" description="Major facilitator superfamily (MFS) profile" evidence="7">
    <location>
        <begin position="38"/>
        <end position="479"/>
    </location>
</feature>
<dbReference type="Proteomes" id="UP000248706">
    <property type="component" value="Unassembled WGS sequence"/>
</dbReference>
<dbReference type="InterPro" id="IPR005828">
    <property type="entry name" value="MFS_sugar_transport-like"/>
</dbReference>
<dbReference type="InterPro" id="IPR036259">
    <property type="entry name" value="MFS_trans_sf"/>
</dbReference>
<evidence type="ECO:0000256" key="3">
    <source>
        <dbReference type="ARBA" id="ARBA00022692"/>
    </source>
</evidence>
<dbReference type="RefSeq" id="WP_112432746.1">
    <property type="nucleotide sequence ID" value="NZ_MCIF01000002.1"/>
</dbReference>
<keyword evidence="4 6" id="KW-1133">Transmembrane helix</keyword>
<evidence type="ECO:0000259" key="7">
    <source>
        <dbReference type="PROSITE" id="PS50850"/>
    </source>
</evidence>
<evidence type="ECO:0000256" key="2">
    <source>
        <dbReference type="ARBA" id="ARBA00022448"/>
    </source>
</evidence>
<feature type="transmembrane region" description="Helical" evidence="6">
    <location>
        <begin position="451"/>
        <end position="471"/>
    </location>
</feature>
<sequence length="487" mass="52913">MSAHTSRVVLPGQKKSRIAAAIIARQDRIPVWALPRTVLLVIGLGLLFTFYDIGDINVSFIQTCTQIVVGCLPLTASQYLGFPVLMNLLGYVLGALVFSPLADRYGRRDMMVVTMAITGLGSLYTAFVADYTHFVLARTMTGIGIGADLALVNTYVNELAPRGARARYTALTFILSSIGGSLGVWLGFYLTTPPEPFPYGLPIALAGPQFTFGWRVVYAIGASLAFIGLLLRFQLPESPRWLITKGRIYEAERVVERMEDHARQRLAGELPPPEPELQVPIYDRRTGYKEIFSNTLYFKRTILLLVIWLLAYITVYSNISGMTTLLVALHYPVAEAGLITSFGIIGSTICALSAYLLGEYVERKVWLLIAALLTMLGEVTVALSGNSFGLAALGTIVLGMGCYIWLPMVYAWSTESYPTRARASGFALVDGIGHVGGGIGVSYVTSLVTRLGPGGTFVLIGSFLLLAALLAQFGPSTRQKRLDEVSP</sequence>
<keyword evidence="5 6" id="KW-0472">Membrane</keyword>
<dbReference type="InterPro" id="IPR005829">
    <property type="entry name" value="Sugar_transporter_CS"/>
</dbReference>
<evidence type="ECO:0000256" key="6">
    <source>
        <dbReference type="SAM" id="Phobius"/>
    </source>
</evidence>
<dbReference type="Pfam" id="PF00083">
    <property type="entry name" value="Sugar_tr"/>
    <property type="match status" value="1"/>
</dbReference>
<dbReference type="Gene3D" id="1.20.1250.20">
    <property type="entry name" value="MFS general substrate transporter like domains"/>
    <property type="match status" value="1"/>
</dbReference>
<feature type="transmembrane region" description="Helical" evidence="6">
    <location>
        <begin position="365"/>
        <end position="384"/>
    </location>
</feature>
<dbReference type="AlphaFoldDB" id="A0A328VRS8"/>
<feature type="transmembrane region" description="Helical" evidence="6">
    <location>
        <begin position="110"/>
        <end position="129"/>
    </location>
</feature>
<feature type="transmembrane region" description="Helical" evidence="6">
    <location>
        <begin position="425"/>
        <end position="445"/>
    </location>
</feature>